<dbReference type="KEGG" id="sof:NCTC11214_00709"/>
<reference evidence="1 2" key="1">
    <citation type="submission" date="2018-12" db="EMBL/GenBank/DDBJ databases">
        <authorList>
            <consortium name="Pathogen Informatics"/>
        </authorList>
    </citation>
    <scope>NUCLEOTIDE SEQUENCE [LARGE SCALE GENOMIC DNA]</scope>
    <source>
        <strain evidence="1 2">NCTC11214</strain>
    </source>
</reference>
<gene>
    <name evidence="1" type="ORF">NCTC11214_00709</name>
</gene>
<dbReference type="AlphaFoldDB" id="A0A3S4DF06"/>
<proteinExistence type="predicted"/>
<evidence type="ECO:0000313" key="2">
    <source>
        <dbReference type="Proteomes" id="UP000281391"/>
    </source>
</evidence>
<accession>A0A3S4DF06</accession>
<sequence length="54" mass="5671">MEATQNESLTALMDKLSPLLASGRLDNVVDLLSLLSDLTDIADNALVGETGRAV</sequence>
<name>A0A3S4DF06_SEROD</name>
<organism evidence="1 2">
    <name type="scientific">Serratia odorifera</name>
    <dbReference type="NCBI Taxonomy" id="618"/>
    <lineage>
        <taxon>Bacteria</taxon>
        <taxon>Pseudomonadati</taxon>
        <taxon>Pseudomonadota</taxon>
        <taxon>Gammaproteobacteria</taxon>
        <taxon>Enterobacterales</taxon>
        <taxon>Yersiniaceae</taxon>
        <taxon>Serratia</taxon>
    </lineage>
</organism>
<evidence type="ECO:0000313" key="1">
    <source>
        <dbReference type="EMBL" id="VDZ52433.1"/>
    </source>
</evidence>
<dbReference type="Proteomes" id="UP000281391">
    <property type="component" value="Chromosome"/>
</dbReference>
<dbReference type="EMBL" id="LR134117">
    <property type="protein sequence ID" value="VDZ52433.1"/>
    <property type="molecule type" value="Genomic_DNA"/>
</dbReference>
<protein>
    <submittedName>
        <fullName evidence="1">Uncharacterized protein</fullName>
    </submittedName>
</protein>